<evidence type="ECO:0000313" key="3">
    <source>
        <dbReference type="Proteomes" id="UP001385951"/>
    </source>
</evidence>
<proteinExistence type="predicted"/>
<dbReference type="Proteomes" id="UP001385951">
    <property type="component" value="Unassembled WGS sequence"/>
</dbReference>
<protein>
    <submittedName>
        <fullName evidence="2">Uncharacterized protein</fullName>
    </submittedName>
</protein>
<keyword evidence="3" id="KW-1185">Reference proteome</keyword>
<evidence type="ECO:0000313" key="2">
    <source>
        <dbReference type="EMBL" id="KAK7679220.1"/>
    </source>
</evidence>
<feature type="region of interest" description="Disordered" evidence="1">
    <location>
        <begin position="130"/>
        <end position="155"/>
    </location>
</feature>
<accession>A0AAW0FJK7</accession>
<dbReference type="EMBL" id="JASBNA010000062">
    <property type="protein sequence ID" value="KAK7679220.1"/>
    <property type="molecule type" value="Genomic_DNA"/>
</dbReference>
<name>A0AAW0FJK7_9APHY</name>
<gene>
    <name evidence="2" type="ORF">QCA50_017798</name>
</gene>
<evidence type="ECO:0000256" key="1">
    <source>
        <dbReference type="SAM" id="MobiDB-lite"/>
    </source>
</evidence>
<feature type="compositionally biased region" description="Polar residues" evidence="1">
    <location>
        <begin position="144"/>
        <end position="155"/>
    </location>
</feature>
<dbReference type="AlphaFoldDB" id="A0AAW0FJK7"/>
<sequence>MYEALKGLPTHRSTPVAIIAKLIINARRHSGDSNLQPKSLITCTQRAQVGFSAVRVETALYRHDEQYPVLVGWLISTLQGAYESLACWIALLILQQSSSETQKEIANLKELFKDGDYFLSLIILHDNQVPKAEPQPGPEHHDTNTSGTSLPPVQDNVINHRNASAVVSVTTHRMVKLAGRQDIWLLQSFIIDFVPTTIL</sequence>
<reference evidence="2 3" key="1">
    <citation type="submission" date="2022-09" db="EMBL/GenBank/DDBJ databases">
        <authorList>
            <person name="Palmer J.M."/>
        </authorList>
    </citation>
    <scope>NUCLEOTIDE SEQUENCE [LARGE SCALE GENOMIC DNA]</scope>
    <source>
        <strain evidence="2 3">DSM 7382</strain>
    </source>
</reference>
<organism evidence="2 3">
    <name type="scientific">Cerrena zonata</name>
    <dbReference type="NCBI Taxonomy" id="2478898"/>
    <lineage>
        <taxon>Eukaryota</taxon>
        <taxon>Fungi</taxon>
        <taxon>Dikarya</taxon>
        <taxon>Basidiomycota</taxon>
        <taxon>Agaricomycotina</taxon>
        <taxon>Agaricomycetes</taxon>
        <taxon>Polyporales</taxon>
        <taxon>Cerrenaceae</taxon>
        <taxon>Cerrena</taxon>
    </lineage>
</organism>
<comment type="caution">
    <text evidence="2">The sequence shown here is derived from an EMBL/GenBank/DDBJ whole genome shotgun (WGS) entry which is preliminary data.</text>
</comment>